<comment type="caution">
    <text evidence="1">The sequence shown here is derived from an EMBL/GenBank/DDBJ whole genome shotgun (WGS) entry which is preliminary data.</text>
</comment>
<dbReference type="EMBL" id="BQNB010009632">
    <property type="protein sequence ID" value="GJS66202.1"/>
    <property type="molecule type" value="Genomic_DNA"/>
</dbReference>
<sequence>MLEDFSSNSKGKRTYAYTILFRELKTLNLSCLLKEQPLEPALNLTVHCCGLEFRVLNGYDQKSFDEEPMAEVQMTADDNVSATGQQHTKQPEFINEGEVDQNAEQCHDICPLPAKLTDNMTTELSNQSLESENVCLKKDCSQSAANLARKIIVFRQLIHWPLSRINLIHGFFY</sequence>
<reference evidence="1" key="1">
    <citation type="journal article" date="2022" name="Int. J. Mol. Sci.">
        <title>Draft Genome of Tanacetum Coccineum: Genomic Comparison of Closely Related Tanacetum-Family Plants.</title>
        <authorList>
            <person name="Yamashiro T."/>
            <person name="Shiraishi A."/>
            <person name="Nakayama K."/>
            <person name="Satake H."/>
        </authorList>
    </citation>
    <scope>NUCLEOTIDE SEQUENCE</scope>
</reference>
<organism evidence="1 2">
    <name type="scientific">Tanacetum coccineum</name>
    <dbReference type="NCBI Taxonomy" id="301880"/>
    <lineage>
        <taxon>Eukaryota</taxon>
        <taxon>Viridiplantae</taxon>
        <taxon>Streptophyta</taxon>
        <taxon>Embryophyta</taxon>
        <taxon>Tracheophyta</taxon>
        <taxon>Spermatophyta</taxon>
        <taxon>Magnoliopsida</taxon>
        <taxon>eudicotyledons</taxon>
        <taxon>Gunneridae</taxon>
        <taxon>Pentapetalae</taxon>
        <taxon>asterids</taxon>
        <taxon>campanulids</taxon>
        <taxon>Asterales</taxon>
        <taxon>Asteraceae</taxon>
        <taxon>Asteroideae</taxon>
        <taxon>Anthemideae</taxon>
        <taxon>Anthemidinae</taxon>
        <taxon>Tanacetum</taxon>
    </lineage>
</organism>
<reference evidence="1" key="2">
    <citation type="submission" date="2022-01" db="EMBL/GenBank/DDBJ databases">
        <authorList>
            <person name="Yamashiro T."/>
            <person name="Shiraishi A."/>
            <person name="Satake H."/>
            <person name="Nakayama K."/>
        </authorList>
    </citation>
    <scope>NUCLEOTIDE SEQUENCE</scope>
</reference>
<evidence type="ECO:0000313" key="1">
    <source>
        <dbReference type="EMBL" id="GJS66202.1"/>
    </source>
</evidence>
<proteinExistence type="predicted"/>
<name>A0ABQ4XMA3_9ASTR</name>
<protein>
    <submittedName>
        <fullName evidence="1">Uncharacterized protein</fullName>
    </submittedName>
</protein>
<accession>A0ABQ4XMA3</accession>
<dbReference type="Proteomes" id="UP001151760">
    <property type="component" value="Unassembled WGS sequence"/>
</dbReference>
<gene>
    <name evidence="1" type="ORF">Tco_0680766</name>
</gene>
<evidence type="ECO:0000313" key="2">
    <source>
        <dbReference type="Proteomes" id="UP001151760"/>
    </source>
</evidence>
<keyword evidence="2" id="KW-1185">Reference proteome</keyword>